<gene>
    <name evidence="1" type="ORF">AXG93_1406s1160</name>
</gene>
<dbReference type="AlphaFoldDB" id="A0A176W0B8"/>
<proteinExistence type="predicted"/>
<dbReference type="EMBL" id="LVLJ01002166">
    <property type="protein sequence ID" value="OAE26524.1"/>
    <property type="molecule type" value="Genomic_DNA"/>
</dbReference>
<reference evidence="1" key="1">
    <citation type="submission" date="2016-03" db="EMBL/GenBank/DDBJ databases">
        <title>Mechanisms controlling the formation of the plant cell surface in tip-growing cells are functionally conserved among land plants.</title>
        <authorList>
            <person name="Honkanen S."/>
            <person name="Jones V.A."/>
            <person name="Morieri G."/>
            <person name="Champion C."/>
            <person name="Hetherington A.J."/>
            <person name="Kelly S."/>
            <person name="Saint-Marcoux D."/>
            <person name="Proust H."/>
            <person name="Prescott H."/>
            <person name="Dolan L."/>
        </authorList>
    </citation>
    <scope>NUCLEOTIDE SEQUENCE [LARGE SCALE GENOMIC DNA]</scope>
    <source>
        <tissue evidence="1">Whole gametophyte</tissue>
    </source>
</reference>
<name>A0A176W0B8_MARPO</name>
<organism evidence="1 2">
    <name type="scientific">Marchantia polymorpha subsp. ruderalis</name>
    <dbReference type="NCBI Taxonomy" id="1480154"/>
    <lineage>
        <taxon>Eukaryota</taxon>
        <taxon>Viridiplantae</taxon>
        <taxon>Streptophyta</taxon>
        <taxon>Embryophyta</taxon>
        <taxon>Marchantiophyta</taxon>
        <taxon>Marchantiopsida</taxon>
        <taxon>Marchantiidae</taxon>
        <taxon>Marchantiales</taxon>
        <taxon>Marchantiaceae</taxon>
        <taxon>Marchantia</taxon>
    </lineage>
</organism>
<comment type="caution">
    <text evidence="1">The sequence shown here is derived from an EMBL/GenBank/DDBJ whole genome shotgun (WGS) entry which is preliminary data.</text>
</comment>
<evidence type="ECO:0000313" key="2">
    <source>
        <dbReference type="Proteomes" id="UP000077202"/>
    </source>
</evidence>
<sequence length="187" mass="20960">MPSSRCTDARIKDRGYATRETAKERLITELAIACRVRTQWIVEVEPHGDLSTAGPGRLSTSARDHCRPRREDAWQRRARLALDWRRHARDSDLYEPRDSWQRWGGNASSARFACGLSRLDKAFGGVEFRLSRTERRGLGVEAMADRAGIGCAGELPQHLGAWHATCRLLSEIGLEVRAPPYAAFATS</sequence>
<accession>A0A176W0B8</accession>
<protein>
    <submittedName>
        <fullName evidence="1">Uncharacterized protein</fullName>
    </submittedName>
</protein>
<keyword evidence="2" id="KW-1185">Reference proteome</keyword>
<dbReference type="Proteomes" id="UP000077202">
    <property type="component" value="Unassembled WGS sequence"/>
</dbReference>
<evidence type="ECO:0000313" key="1">
    <source>
        <dbReference type="EMBL" id="OAE26524.1"/>
    </source>
</evidence>